<evidence type="ECO:0000313" key="2">
    <source>
        <dbReference type="Proteomes" id="UP001164539"/>
    </source>
</evidence>
<dbReference type="EMBL" id="CM051394">
    <property type="protein sequence ID" value="KAJ4729926.1"/>
    <property type="molecule type" value="Genomic_DNA"/>
</dbReference>
<dbReference type="Proteomes" id="UP001164539">
    <property type="component" value="Chromosome 1"/>
</dbReference>
<proteinExistence type="predicted"/>
<comment type="caution">
    <text evidence="1">The sequence shown here is derived from an EMBL/GenBank/DDBJ whole genome shotgun (WGS) entry which is preliminary data.</text>
</comment>
<organism evidence="1 2">
    <name type="scientific">Melia azedarach</name>
    <name type="common">Chinaberry tree</name>
    <dbReference type="NCBI Taxonomy" id="155640"/>
    <lineage>
        <taxon>Eukaryota</taxon>
        <taxon>Viridiplantae</taxon>
        <taxon>Streptophyta</taxon>
        <taxon>Embryophyta</taxon>
        <taxon>Tracheophyta</taxon>
        <taxon>Spermatophyta</taxon>
        <taxon>Magnoliopsida</taxon>
        <taxon>eudicotyledons</taxon>
        <taxon>Gunneridae</taxon>
        <taxon>Pentapetalae</taxon>
        <taxon>rosids</taxon>
        <taxon>malvids</taxon>
        <taxon>Sapindales</taxon>
        <taxon>Meliaceae</taxon>
        <taxon>Melia</taxon>
    </lineage>
</organism>
<gene>
    <name evidence="1" type="ORF">OWV82_002631</name>
</gene>
<evidence type="ECO:0000313" key="1">
    <source>
        <dbReference type="EMBL" id="KAJ4729926.1"/>
    </source>
</evidence>
<keyword evidence="2" id="KW-1185">Reference proteome</keyword>
<accession>A0ACC1Z2D9</accession>
<sequence>MELSGALVQCIDRGKGIFGPSSSLRSSIIGNIHTSDALEQPRHLGLANIKCQEESRFAGSFQSAFGGFSDKRVNDKVDSVTGDPKFEKPGKAKVILVSPAINCEKGFDKKGDEEVSSNCLTKDSRESLSFGHSSQCKFDESMDTLTCEVYNNSHAITESYGFKFCSMESELGAVNKTRHDSKIMTNKEYGHLVWQKEQKSLREAQTSEAKRLQCKGLLPGPLIVSSRHIGAAYGIRNAGNEKRETYFRFNQKAFVESSSLAAKQRSNQSLDQSVSQSSQIATCGPDDCEDQESKSNRSSKPHNYFRSKRGLECHGKNCLRLHNKCCLCRKELLEVPFKLNYHKKYDMARRTYSRQHIPTRGASYLHLSTASASHRLPTMACSTKFTVPVQGGFQPYSGMKMAGMNNVLTRSFHTSANIESYLRIRQFNQYCLAEDVTSGINAKKWVHVGTAGSKIVEKTGSASIYQAIEYLNRSSVCRGSEVRMEYVLKLKDIQQLIIGLQMVTYPFNAAYKMQLVSEGFELVTGFPLAEIERFLHSASPIIASSCLHEKCVVCLGNQLYDSSLCNHKIADTSLSAVWNWYEEPGNYGLKVKAGDSQNLKGLLAESTLFHAHFVPLLSAVQFFGYNPDQYIKNTSTA</sequence>
<protein>
    <submittedName>
        <fullName evidence="1">DUF789 domain-containing protein</fullName>
    </submittedName>
</protein>
<name>A0ACC1Z2D9_MELAZ</name>
<reference evidence="1 2" key="1">
    <citation type="journal article" date="2023" name="Science">
        <title>Complex scaffold remodeling in plant triterpene biosynthesis.</title>
        <authorList>
            <person name="De La Pena R."/>
            <person name="Hodgson H."/>
            <person name="Liu J.C."/>
            <person name="Stephenson M.J."/>
            <person name="Martin A.C."/>
            <person name="Owen C."/>
            <person name="Harkess A."/>
            <person name="Leebens-Mack J."/>
            <person name="Jimenez L.E."/>
            <person name="Osbourn A."/>
            <person name="Sattely E.S."/>
        </authorList>
    </citation>
    <scope>NUCLEOTIDE SEQUENCE [LARGE SCALE GENOMIC DNA]</scope>
    <source>
        <strain evidence="2">cv. JPN11</strain>
        <tissue evidence="1">Leaf</tissue>
    </source>
</reference>